<reference evidence="2" key="1">
    <citation type="submission" date="2015-03" db="EMBL/GenBank/DDBJ databases">
        <authorList>
            <person name="Urmite Genomes"/>
        </authorList>
    </citation>
    <scope>NUCLEOTIDE SEQUENCE [LARGE SCALE GENOMIC DNA]</scope>
    <source>
        <strain evidence="2">FF10</strain>
    </source>
</reference>
<dbReference type="PANTHER" id="PTHR36169:SF1">
    <property type="entry name" value="ACETATE KINASE EUTQ"/>
    <property type="match status" value="1"/>
</dbReference>
<dbReference type="RefSeq" id="WP_093651125.1">
    <property type="nucleotide sequence ID" value="NZ_CTEN01000004.1"/>
</dbReference>
<dbReference type="AlphaFoldDB" id="A0A0E4H8X0"/>
<proteinExistence type="predicted"/>
<dbReference type="Pfam" id="PF06249">
    <property type="entry name" value="EutQ"/>
    <property type="match status" value="1"/>
</dbReference>
<dbReference type="InterPro" id="IPR010424">
    <property type="entry name" value="EutQ"/>
</dbReference>
<sequence>MSDINRSELESLIKKLLLEELMTKDSCKSVSRSGVISLALPKFDVRPEDRLDTGNPSDKVYTRDLLTLEESPRLGLGLMTMENTTFSWHLDYDEIDYVIEGRLDILVGDDVMSAGPGEILFIPKGSDIKFSVKDNARFIYVTYPADWQNQ</sequence>
<name>A0A0E4H8X0_9STRE</name>
<dbReference type="InterPro" id="IPR014710">
    <property type="entry name" value="RmlC-like_jellyroll"/>
</dbReference>
<keyword evidence="2" id="KW-1185">Reference proteome</keyword>
<gene>
    <name evidence="1" type="primary">eutQ</name>
    <name evidence="1" type="ORF">BN1356_01931</name>
</gene>
<dbReference type="SUPFAM" id="SSF51182">
    <property type="entry name" value="RmlC-like cupins"/>
    <property type="match status" value="1"/>
</dbReference>
<evidence type="ECO:0000313" key="1">
    <source>
        <dbReference type="EMBL" id="CQR25589.1"/>
    </source>
</evidence>
<evidence type="ECO:0000313" key="2">
    <source>
        <dbReference type="Proteomes" id="UP000198604"/>
    </source>
</evidence>
<dbReference type="Proteomes" id="UP000198604">
    <property type="component" value="Unassembled WGS sequence"/>
</dbReference>
<dbReference type="CDD" id="cd02228">
    <property type="entry name" value="cupin_EutQ"/>
    <property type="match status" value="1"/>
</dbReference>
<dbReference type="PANTHER" id="PTHR36169">
    <property type="entry name" value="ETHANOLAMINE UTILIZATION PROTEIN EUTQ"/>
    <property type="match status" value="1"/>
</dbReference>
<accession>A0A0E4H8X0</accession>
<dbReference type="Gene3D" id="2.60.120.10">
    <property type="entry name" value="Jelly Rolls"/>
    <property type="match status" value="1"/>
</dbReference>
<protein>
    <submittedName>
        <fullName evidence="1">Ethanolamine utilization protein EutQ</fullName>
    </submittedName>
</protein>
<organism evidence="1 2">
    <name type="scientific">Streptococcus varani</name>
    <dbReference type="NCBI Taxonomy" id="1608583"/>
    <lineage>
        <taxon>Bacteria</taxon>
        <taxon>Bacillati</taxon>
        <taxon>Bacillota</taxon>
        <taxon>Bacilli</taxon>
        <taxon>Lactobacillales</taxon>
        <taxon>Streptococcaceae</taxon>
        <taxon>Streptococcus</taxon>
    </lineage>
</organism>
<dbReference type="STRING" id="1608583.BN1356_01931"/>
<dbReference type="EMBL" id="CTEN01000004">
    <property type="protein sequence ID" value="CQR25589.1"/>
    <property type="molecule type" value="Genomic_DNA"/>
</dbReference>
<dbReference type="InterPro" id="IPR011051">
    <property type="entry name" value="RmlC_Cupin_sf"/>
</dbReference>
<dbReference type="OrthoDB" id="3828611at2"/>